<name>W6M125_9GAMM</name>
<organism evidence="1 2">
    <name type="scientific">Candidatus Competibacter denitrificans Run_A_D11</name>
    <dbReference type="NCBI Taxonomy" id="1400863"/>
    <lineage>
        <taxon>Bacteria</taxon>
        <taxon>Pseudomonadati</taxon>
        <taxon>Pseudomonadota</taxon>
        <taxon>Gammaproteobacteria</taxon>
        <taxon>Candidatus Competibacteraceae</taxon>
        <taxon>Candidatus Competibacter</taxon>
    </lineage>
</organism>
<comment type="caution">
    <text evidence="1">The sequence shown here is derived from an EMBL/GenBank/DDBJ whole genome shotgun (WGS) entry which is preliminary data.</text>
</comment>
<dbReference type="Pfam" id="PF23140">
    <property type="entry name" value="Gp80"/>
    <property type="match status" value="1"/>
</dbReference>
<keyword evidence="2" id="KW-1185">Reference proteome</keyword>
<dbReference type="OrthoDB" id="9780723at2"/>
<dbReference type="RefSeq" id="WP_048670239.1">
    <property type="nucleotide sequence ID" value="NZ_CBTJ020000007.1"/>
</dbReference>
<accession>W6M125</accession>
<dbReference type="EMBL" id="CBTJ020000007">
    <property type="protein sequence ID" value="CDI01102.1"/>
    <property type="molecule type" value="Genomic_DNA"/>
</dbReference>
<reference evidence="1" key="2">
    <citation type="submission" date="2014-03" db="EMBL/GenBank/DDBJ databases">
        <title>Candidatus Competibacter-lineage genomes retrieved from metagenomes reveal functional metabolic diversity.</title>
        <authorList>
            <person name="McIlroy S.J."/>
            <person name="Albertsen M."/>
            <person name="Andresen E.K."/>
            <person name="Saunders A.M."/>
            <person name="Kristiansen R."/>
            <person name="Stokholm-Bjerregaard M."/>
            <person name="Nielsen K.L."/>
            <person name="Nielsen P.H."/>
        </authorList>
    </citation>
    <scope>NUCLEOTIDE SEQUENCE</scope>
    <source>
        <strain evidence="1">Run_A_D11</strain>
    </source>
</reference>
<evidence type="ECO:0000313" key="2">
    <source>
        <dbReference type="Proteomes" id="UP000035760"/>
    </source>
</evidence>
<protein>
    <submittedName>
        <fullName evidence="1">Uncharacterized protein</fullName>
    </submittedName>
</protein>
<proteinExistence type="predicted"/>
<sequence>MTSTVDFKNLLLAASDINTLSLHTADPGAAGTANEVAGGGYSRQSCTFATAASGERALSTAVNFTLTPNQAVAWLGFWAGATFRGARVLTGDTSANALGQYQITTATQLTLADVA</sequence>
<dbReference type="InterPro" id="IPR056908">
    <property type="entry name" value="Gp80-like"/>
</dbReference>
<dbReference type="Proteomes" id="UP000035760">
    <property type="component" value="Unassembled WGS sequence"/>
</dbReference>
<evidence type="ECO:0000313" key="1">
    <source>
        <dbReference type="EMBL" id="CDI01102.1"/>
    </source>
</evidence>
<dbReference type="AlphaFoldDB" id="W6M125"/>
<gene>
    <name evidence="1" type="ORF">BN873_1040002</name>
</gene>
<reference evidence="1" key="1">
    <citation type="submission" date="2013-07" db="EMBL/GenBank/DDBJ databases">
        <authorList>
            <person name="McIlroy S."/>
        </authorList>
    </citation>
    <scope>NUCLEOTIDE SEQUENCE [LARGE SCALE GENOMIC DNA]</scope>
    <source>
        <strain evidence="1">Run_A_D11</strain>
    </source>
</reference>